<dbReference type="Pfam" id="PF26348">
    <property type="entry name" value="SRA_ScoMcrA"/>
    <property type="match status" value="1"/>
</dbReference>
<evidence type="ECO:0000259" key="2">
    <source>
        <dbReference type="Pfam" id="PF26348"/>
    </source>
</evidence>
<name>A0ABT8G5C4_9MICO</name>
<dbReference type="Proteomes" id="UP001172728">
    <property type="component" value="Unassembled WGS sequence"/>
</dbReference>
<protein>
    <recommendedName>
        <fullName evidence="2">ScoMcrA-like SRA domain-containing protein</fullName>
    </recommendedName>
</protein>
<keyword evidence="4" id="KW-1185">Reference proteome</keyword>
<dbReference type="InterPro" id="IPR058712">
    <property type="entry name" value="SRA_ScoMcrA"/>
</dbReference>
<organism evidence="3 4">
    <name type="scientific">Demequina litoralis</name>
    <dbReference type="NCBI Taxonomy" id="3051660"/>
    <lineage>
        <taxon>Bacteria</taxon>
        <taxon>Bacillati</taxon>
        <taxon>Actinomycetota</taxon>
        <taxon>Actinomycetes</taxon>
        <taxon>Micrococcales</taxon>
        <taxon>Demequinaceae</taxon>
        <taxon>Demequina</taxon>
    </lineage>
</organism>
<evidence type="ECO:0000313" key="3">
    <source>
        <dbReference type="EMBL" id="MDN4474335.1"/>
    </source>
</evidence>
<evidence type="ECO:0000313" key="4">
    <source>
        <dbReference type="Proteomes" id="UP001172728"/>
    </source>
</evidence>
<proteinExistence type="predicted"/>
<feature type="domain" description="ScoMcrA-like SRA" evidence="2">
    <location>
        <begin position="13"/>
        <end position="101"/>
    </location>
</feature>
<reference evidence="3" key="1">
    <citation type="submission" date="2023-06" db="EMBL/GenBank/DDBJ databases">
        <title>Sysu t00192.</title>
        <authorList>
            <person name="Gao L."/>
            <person name="Fang B.-Z."/>
            <person name="Li W.-J."/>
        </authorList>
    </citation>
    <scope>NUCLEOTIDE SEQUENCE</scope>
    <source>
        <strain evidence="3">SYSU T00192</strain>
    </source>
</reference>
<sequence length="310" mass="33844">MVLAQWALPVGAIRTRADLVRDYGGSVYSGGIVPSAKTPNVLVFSDPAEGEKYGYRYDGPSPSGDAYYYTGRGTVGDQVEAENRSLIEHAKDDRTLRLFVAVGSSPGSQQKEHEYLGAYRLDPDAPMRREPAPDREGRARTVLVFRLIPEGGTPQAPLPPGTPLADEPPRTPRASQIAREVNSSEFYEVSGSAPMTASKEEASLVEDFVAHLGRDLGRWAISLPGGARPLLTDVYDAETKTLFEAKSSASRSDVRLAVGQLLDYRRHVPIEGLRCCVLVPERPVKDLRDLVRSVGFAIAYRSDGEFVIEP</sequence>
<dbReference type="RefSeq" id="WP_301130760.1">
    <property type="nucleotide sequence ID" value="NZ_JAUHPW010000001.1"/>
</dbReference>
<accession>A0ABT8G5C4</accession>
<dbReference type="EMBL" id="JAUHPW010000001">
    <property type="protein sequence ID" value="MDN4474335.1"/>
    <property type="molecule type" value="Genomic_DNA"/>
</dbReference>
<evidence type="ECO:0000256" key="1">
    <source>
        <dbReference type="SAM" id="MobiDB-lite"/>
    </source>
</evidence>
<gene>
    <name evidence="3" type="ORF">QQX09_00545</name>
</gene>
<feature type="region of interest" description="Disordered" evidence="1">
    <location>
        <begin position="150"/>
        <end position="171"/>
    </location>
</feature>
<comment type="caution">
    <text evidence="3">The sequence shown here is derived from an EMBL/GenBank/DDBJ whole genome shotgun (WGS) entry which is preliminary data.</text>
</comment>